<reference evidence="1" key="1">
    <citation type="submission" date="2022-04" db="EMBL/GenBank/DDBJ databases">
        <title>Genome of the entomopathogenic fungus Entomophthora muscae.</title>
        <authorList>
            <person name="Elya C."/>
            <person name="Lovett B.R."/>
            <person name="Lee E."/>
            <person name="Macias A.M."/>
            <person name="Hajek A.E."/>
            <person name="De Bivort B.L."/>
            <person name="Kasson M.T."/>
            <person name="De Fine Licht H.H."/>
            <person name="Stajich J.E."/>
        </authorList>
    </citation>
    <scope>NUCLEOTIDE SEQUENCE</scope>
    <source>
        <strain evidence="1">Berkeley</strain>
    </source>
</reference>
<name>A0ACC2RZH4_9FUNG</name>
<protein>
    <submittedName>
        <fullName evidence="1">Uncharacterized protein</fullName>
    </submittedName>
</protein>
<sequence>MANTKLQSWLEDFFLDVPDFSCPSAKKHSTIPARKIVVLQAYPCTALVHKCSVRRFHLDAADCKGGTFPPELESKTNTVCLIAIKKMEFLQSLDSTQMSGHDIHDLPNLSTDLDTLELWKHSPLDTGLQKPTRELTKLSSSSLLASTNRLNVCNPFVNENIHFSAWIVPIPQLKLFRSSLAISPTHGFADPKPLAITRVEPQQADQSIGEYSHGSAALIIDSSDYDDIFFSSP</sequence>
<evidence type="ECO:0000313" key="2">
    <source>
        <dbReference type="Proteomes" id="UP001165960"/>
    </source>
</evidence>
<gene>
    <name evidence="1" type="ORF">DSO57_1003956</name>
</gene>
<organism evidence="1 2">
    <name type="scientific">Entomophthora muscae</name>
    <dbReference type="NCBI Taxonomy" id="34485"/>
    <lineage>
        <taxon>Eukaryota</taxon>
        <taxon>Fungi</taxon>
        <taxon>Fungi incertae sedis</taxon>
        <taxon>Zoopagomycota</taxon>
        <taxon>Entomophthoromycotina</taxon>
        <taxon>Entomophthoromycetes</taxon>
        <taxon>Entomophthorales</taxon>
        <taxon>Entomophthoraceae</taxon>
        <taxon>Entomophthora</taxon>
    </lineage>
</organism>
<dbReference type="EMBL" id="QTSX02006399">
    <property type="protein sequence ID" value="KAJ9055459.1"/>
    <property type="molecule type" value="Genomic_DNA"/>
</dbReference>
<proteinExistence type="predicted"/>
<evidence type="ECO:0000313" key="1">
    <source>
        <dbReference type="EMBL" id="KAJ9055459.1"/>
    </source>
</evidence>
<accession>A0ACC2RZH4</accession>
<comment type="caution">
    <text evidence="1">The sequence shown here is derived from an EMBL/GenBank/DDBJ whole genome shotgun (WGS) entry which is preliminary data.</text>
</comment>
<dbReference type="Proteomes" id="UP001165960">
    <property type="component" value="Unassembled WGS sequence"/>
</dbReference>
<keyword evidence="2" id="KW-1185">Reference proteome</keyword>